<protein>
    <submittedName>
        <fullName evidence="9">Carbohydrate ABC transporter permease</fullName>
    </submittedName>
</protein>
<evidence type="ECO:0000256" key="7">
    <source>
        <dbReference type="RuleBase" id="RU363032"/>
    </source>
</evidence>
<reference evidence="9 10" key="1">
    <citation type="submission" date="2018-08" db="EMBL/GenBank/DDBJ databases">
        <title>A genome reference for cultivated species of the human gut microbiota.</title>
        <authorList>
            <person name="Zou Y."/>
            <person name="Xue W."/>
            <person name="Luo G."/>
        </authorList>
    </citation>
    <scope>NUCLEOTIDE SEQUENCE [LARGE SCALE GENOMIC DNA]</scope>
    <source>
        <strain evidence="9 10">TM09-12</strain>
    </source>
</reference>
<evidence type="ECO:0000256" key="2">
    <source>
        <dbReference type="ARBA" id="ARBA00022448"/>
    </source>
</evidence>
<dbReference type="GO" id="GO:0005886">
    <property type="term" value="C:plasma membrane"/>
    <property type="evidence" value="ECO:0007669"/>
    <property type="project" value="UniProtKB-SubCell"/>
</dbReference>
<dbReference type="AlphaFoldDB" id="A0A374NZ46"/>
<gene>
    <name evidence="9" type="ORF">DXD79_28515</name>
</gene>
<keyword evidence="5 7" id="KW-1133">Transmembrane helix</keyword>
<dbReference type="PANTHER" id="PTHR43744">
    <property type="entry name" value="ABC TRANSPORTER PERMEASE PROTEIN MG189-RELATED-RELATED"/>
    <property type="match status" value="1"/>
</dbReference>
<dbReference type="InterPro" id="IPR035906">
    <property type="entry name" value="MetI-like_sf"/>
</dbReference>
<feature type="transmembrane region" description="Helical" evidence="7">
    <location>
        <begin position="109"/>
        <end position="127"/>
    </location>
</feature>
<comment type="subcellular location">
    <subcellularLocation>
        <location evidence="1 7">Cell membrane</location>
        <topology evidence="1 7">Multi-pass membrane protein</topology>
    </subcellularLocation>
</comment>
<dbReference type="GO" id="GO:0055085">
    <property type="term" value="P:transmembrane transport"/>
    <property type="evidence" value="ECO:0007669"/>
    <property type="project" value="InterPro"/>
</dbReference>
<accession>A0A374NZ46</accession>
<dbReference type="InterPro" id="IPR000515">
    <property type="entry name" value="MetI-like"/>
</dbReference>
<dbReference type="CDD" id="cd06261">
    <property type="entry name" value="TM_PBP2"/>
    <property type="match status" value="1"/>
</dbReference>
<evidence type="ECO:0000256" key="1">
    <source>
        <dbReference type="ARBA" id="ARBA00004651"/>
    </source>
</evidence>
<feature type="transmembrane region" description="Helical" evidence="7">
    <location>
        <begin position="77"/>
        <end position="97"/>
    </location>
</feature>
<dbReference type="RefSeq" id="WP_117633192.1">
    <property type="nucleotide sequence ID" value="NZ_QSON01000021.1"/>
</dbReference>
<evidence type="ECO:0000256" key="6">
    <source>
        <dbReference type="ARBA" id="ARBA00023136"/>
    </source>
</evidence>
<dbReference type="EMBL" id="QSON01000021">
    <property type="protein sequence ID" value="RGI96968.1"/>
    <property type="molecule type" value="Genomic_DNA"/>
</dbReference>
<comment type="caution">
    <text evidence="9">The sequence shown here is derived from an EMBL/GenBank/DDBJ whole genome shotgun (WGS) entry which is preliminary data.</text>
</comment>
<name>A0A374NZ46_9FIRM</name>
<evidence type="ECO:0000313" key="10">
    <source>
        <dbReference type="Proteomes" id="UP000263014"/>
    </source>
</evidence>
<feature type="transmembrane region" description="Helical" evidence="7">
    <location>
        <begin position="241"/>
        <end position="262"/>
    </location>
</feature>
<comment type="similarity">
    <text evidence="7">Belongs to the binding-protein-dependent transport system permease family.</text>
</comment>
<keyword evidence="6 7" id="KW-0472">Membrane</keyword>
<dbReference type="Gene3D" id="1.10.3720.10">
    <property type="entry name" value="MetI-like"/>
    <property type="match status" value="1"/>
</dbReference>
<dbReference type="PANTHER" id="PTHR43744:SF12">
    <property type="entry name" value="ABC TRANSPORTER PERMEASE PROTEIN MG189-RELATED"/>
    <property type="match status" value="1"/>
</dbReference>
<dbReference type="Pfam" id="PF00528">
    <property type="entry name" value="BPD_transp_1"/>
    <property type="match status" value="1"/>
</dbReference>
<evidence type="ECO:0000313" key="9">
    <source>
        <dbReference type="EMBL" id="RGI96968.1"/>
    </source>
</evidence>
<feature type="domain" description="ABC transmembrane type-1" evidence="8">
    <location>
        <begin position="74"/>
        <end position="262"/>
    </location>
</feature>
<dbReference type="SUPFAM" id="SSF161098">
    <property type="entry name" value="MetI-like"/>
    <property type="match status" value="1"/>
</dbReference>
<dbReference type="PROSITE" id="PS50928">
    <property type="entry name" value="ABC_TM1"/>
    <property type="match status" value="1"/>
</dbReference>
<feature type="transmembrane region" description="Helical" evidence="7">
    <location>
        <begin position="197"/>
        <end position="221"/>
    </location>
</feature>
<feature type="transmembrane region" description="Helical" evidence="7">
    <location>
        <begin position="147"/>
        <end position="165"/>
    </location>
</feature>
<organism evidence="9 10">
    <name type="scientific">Hungatella hathewayi</name>
    <dbReference type="NCBI Taxonomy" id="154046"/>
    <lineage>
        <taxon>Bacteria</taxon>
        <taxon>Bacillati</taxon>
        <taxon>Bacillota</taxon>
        <taxon>Clostridia</taxon>
        <taxon>Lachnospirales</taxon>
        <taxon>Lachnospiraceae</taxon>
        <taxon>Hungatella</taxon>
    </lineage>
</organism>
<evidence type="ECO:0000256" key="4">
    <source>
        <dbReference type="ARBA" id="ARBA00022692"/>
    </source>
</evidence>
<feature type="transmembrane region" description="Helical" evidence="7">
    <location>
        <begin position="12"/>
        <end position="35"/>
    </location>
</feature>
<sequence length="275" mass="30845">MIKTSKKIQTVINIILTVFGILWVMPLLFVILNLFKTKQEYNLGSLWELPVSFNAGIIFSNFKSLIANKLFLSFGSTFLYCGVGAAAGVFIALLAGYGLTHTSVKHKNFWFMLIYSGTVFPFESYLIPVYKAYYNTGLYNTRTGMTLFFMALCIPFAMFVFRNFFLGVDNEICEAAKIDGANSWQTLMKIMLPMAKAPLAIVLLQQFTACWNNLLFGLTFVKSANIRPVMASLSLLGNANVPLMFLACIFVSLPAIILFFLLRDQLVVGYAYTTK</sequence>
<keyword evidence="2 7" id="KW-0813">Transport</keyword>
<keyword evidence="3" id="KW-1003">Cell membrane</keyword>
<evidence type="ECO:0000256" key="5">
    <source>
        <dbReference type="ARBA" id="ARBA00022989"/>
    </source>
</evidence>
<evidence type="ECO:0000259" key="8">
    <source>
        <dbReference type="PROSITE" id="PS50928"/>
    </source>
</evidence>
<keyword evidence="4 7" id="KW-0812">Transmembrane</keyword>
<proteinExistence type="inferred from homology"/>
<dbReference type="Proteomes" id="UP000263014">
    <property type="component" value="Unassembled WGS sequence"/>
</dbReference>
<evidence type="ECO:0000256" key="3">
    <source>
        <dbReference type="ARBA" id="ARBA00022475"/>
    </source>
</evidence>